<name>A0A8D9PGW6_9VIRU</name>
<reference evidence="1" key="1">
    <citation type="journal article" date="2021" name="Proc. Natl. Acad. Sci. U.S.A.">
        <title>A Catalog of Tens of Thousands of Viruses from Human Metagenomes Reveals Hidden Associations with Chronic Diseases.</title>
        <authorList>
            <person name="Tisza M.J."/>
            <person name="Buck C.B."/>
        </authorList>
    </citation>
    <scope>NUCLEOTIDE SEQUENCE</scope>
    <source>
        <strain evidence="1">CtPNe1</strain>
    </source>
</reference>
<accession>A0A8D9PGW6</accession>
<sequence length="53" mass="6065">MDNQYRLVTESGKVLLGGETYSRRGAESWFDDLGGVYEDDETGSEERIYIEEV</sequence>
<organism evidence="1">
    <name type="scientific">Bacteriophage sp</name>
    <dbReference type="NCBI Taxonomy" id="38018"/>
    <lineage>
        <taxon>Viruses</taxon>
    </lineage>
</organism>
<protein>
    <submittedName>
        <fullName evidence="1">Uncharacterized protein</fullName>
    </submittedName>
</protein>
<proteinExistence type="predicted"/>
<evidence type="ECO:0000313" key="1">
    <source>
        <dbReference type="EMBL" id="DAD56945.1"/>
    </source>
</evidence>
<dbReference type="EMBL" id="BK029947">
    <property type="protein sequence ID" value="DAD56945.1"/>
    <property type="molecule type" value="Genomic_DNA"/>
</dbReference>